<proteinExistence type="inferred from homology"/>
<evidence type="ECO:0000313" key="7">
    <source>
        <dbReference type="Proteomes" id="UP001434737"/>
    </source>
</evidence>
<dbReference type="InterPro" id="IPR058636">
    <property type="entry name" value="Beta-barrel_YknX"/>
</dbReference>
<evidence type="ECO:0000256" key="3">
    <source>
        <dbReference type="SAM" id="Phobius"/>
    </source>
</evidence>
<sequence>MNLYQALRNKKTHKKLTPLAWVIVSSIIIAVIVCIVAIYKIFSTHIIYDTTQATRGDIKSTISASGSLSPLNEIEIGSVISGLVLEVLAEENDEVKEGQVLARINPETINQNIARYEAQLKSAQANLKASEQTLVDRKWNYDRLKELYDATGGASPSLLELQAAKTSYTSARADVDIKKASINEIQTSIESAKIDLKNSEIISPVDGIVLSRSVEVGQSVAASFQAPTLFKVAENLEEMILYASISEADIGKVKEGQEVIFTVDAYPDRNFHAKVNRVNFGSGDGSSSSSSSSSSTGSSSSIITYRAKIEVDNKNLLLRPDMSATADIIIAKADNALLVPSAALYFDLNKSLQKAGAQKGKSALGSMFTPPRPPRAQTSAPKQKQQRGKSGTLWILKNGKPESVNVEVGISDGSFVQILSDIDENTFIITGVKVQ</sequence>
<feature type="region of interest" description="Disordered" evidence="2">
    <location>
        <begin position="359"/>
        <end position="391"/>
    </location>
</feature>
<dbReference type="NCBIfam" id="TIGR01730">
    <property type="entry name" value="RND_mfp"/>
    <property type="match status" value="1"/>
</dbReference>
<evidence type="ECO:0000259" key="5">
    <source>
        <dbReference type="Pfam" id="PF25990"/>
    </source>
</evidence>
<dbReference type="Gene3D" id="2.40.420.20">
    <property type="match status" value="1"/>
</dbReference>
<organism evidence="6 7">
    <name type="scientific">Helicobacter mastomyrinus</name>
    <dbReference type="NCBI Taxonomy" id="287948"/>
    <lineage>
        <taxon>Bacteria</taxon>
        <taxon>Pseudomonadati</taxon>
        <taxon>Campylobacterota</taxon>
        <taxon>Epsilonproteobacteria</taxon>
        <taxon>Campylobacterales</taxon>
        <taxon>Helicobacteraceae</taxon>
        <taxon>Helicobacter</taxon>
    </lineage>
</organism>
<dbReference type="Pfam" id="PF25990">
    <property type="entry name" value="Beta-barrel_YknX"/>
    <property type="match status" value="1"/>
</dbReference>
<evidence type="ECO:0000256" key="2">
    <source>
        <dbReference type="SAM" id="MobiDB-lite"/>
    </source>
</evidence>
<evidence type="ECO:0000313" key="6">
    <source>
        <dbReference type="EMBL" id="XAM18216.1"/>
    </source>
</evidence>
<dbReference type="PANTHER" id="PTHR30469:SF33">
    <property type="entry name" value="SLR1207 PROTEIN"/>
    <property type="match status" value="1"/>
</dbReference>
<dbReference type="Gene3D" id="1.10.287.470">
    <property type="entry name" value="Helix hairpin bin"/>
    <property type="match status" value="1"/>
</dbReference>
<gene>
    <name evidence="6" type="ORF">V3I05_00530</name>
</gene>
<name>A0ABZ3F808_9HELI</name>
<dbReference type="Proteomes" id="UP001434737">
    <property type="component" value="Chromosome"/>
</dbReference>
<feature type="domain" description="Multidrug resistance protein MdtA-like barrel-sandwich hybrid" evidence="4">
    <location>
        <begin position="73"/>
        <end position="227"/>
    </location>
</feature>
<dbReference type="PANTHER" id="PTHR30469">
    <property type="entry name" value="MULTIDRUG RESISTANCE PROTEIN MDTA"/>
    <property type="match status" value="1"/>
</dbReference>
<keyword evidence="3" id="KW-0812">Transmembrane</keyword>
<feature type="transmembrane region" description="Helical" evidence="3">
    <location>
        <begin position="20"/>
        <end position="42"/>
    </location>
</feature>
<dbReference type="InterPro" id="IPR058625">
    <property type="entry name" value="MdtA-like_BSH"/>
</dbReference>
<dbReference type="EMBL" id="CP145316">
    <property type="protein sequence ID" value="XAM18216.1"/>
    <property type="molecule type" value="Genomic_DNA"/>
</dbReference>
<dbReference type="Gene3D" id="2.40.50.100">
    <property type="match status" value="1"/>
</dbReference>
<feature type="domain" description="YknX-like beta-barrel" evidence="5">
    <location>
        <begin position="241"/>
        <end position="328"/>
    </location>
</feature>
<comment type="similarity">
    <text evidence="1">Belongs to the membrane fusion protein (MFP) (TC 8.A.1) family.</text>
</comment>
<dbReference type="Pfam" id="PF25917">
    <property type="entry name" value="BSH_RND"/>
    <property type="match status" value="1"/>
</dbReference>
<accession>A0ABZ3F808</accession>
<evidence type="ECO:0000256" key="1">
    <source>
        <dbReference type="ARBA" id="ARBA00009477"/>
    </source>
</evidence>
<evidence type="ECO:0000259" key="4">
    <source>
        <dbReference type="Pfam" id="PF25917"/>
    </source>
</evidence>
<keyword evidence="3" id="KW-0472">Membrane</keyword>
<dbReference type="InterPro" id="IPR006143">
    <property type="entry name" value="RND_pump_MFP"/>
</dbReference>
<keyword evidence="7" id="KW-1185">Reference proteome</keyword>
<dbReference type="Gene3D" id="2.40.30.170">
    <property type="match status" value="1"/>
</dbReference>
<keyword evidence="3" id="KW-1133">Transmembrane helix</keyword>
<dbReference type="RefSeq" id="WP_300447980.1">
    <property type="nucleotide sequence ID" value="NZ_CP145316.1"/>
</dbReference>
<reference evidence="6 7" key="1">
    <citation type="submission" date="2024-02" db="EMBL/GenBank/DDBJ databases">
        <title>Genome and pathogenicity analysis of Helicobacter mastomyrinus isolated from mice.</title>
        <authorList>
            <person name="Zhu L."/>
        </authorList>
    </citation>
    <scope>NUCLEOTIDE SEQUENCE [LARGE SCALE GENOMIC DNA]</scope>
    <source>
        <strain evidence="6 7">Hm-17</strain>
    </source>
</reference>
<dbReference type="SUPFAM" id="SSF111369">
    <property type="entry name" value="HlyD-like secretion proteins"/>
    <property type="match status" value="1"/>
</dbReference>
<protein>
    <submittedName>
        <fullName evidence="6">Efflux RND transporter periplasmic adaptor subunit</fullName>
    </submittedName>
</protein>